<proteinExistence type="predicted"/>
<feature type="transmembrane region" description="Helical" evidence="1">
    <location>
        <begin position="41"/>
        <end position="59"/>
    </location>
</feature>
<dbReference type="OrthoDB" id="1437499at2"/>
<feature type="transmembrane region" description="Helical" evidence="1">
    <location>
        <begin position="6"/>
        <end position="29"/>
    </location>
</feature>
<accession>A0A4R6QAR5</accession>
<dbReference type="EMBL" id="SNXR01000013">
    <property type="protein sequence ID" value="TDP59451.1"/>
    <property type="molecule type" value="Genomic_DNA"/>
</dbReference>
<reference evidence="2 3" key="1">
    <citation type="submission" date="2019-03" db="EMBL/GenBank/DDBJ databases">
        <title>Genomic Encyclopedia of Archaeal and Bacterial Type Strains, Phase II (KMG-II): from individual species to whole genera.</title>
        <authorList>
            <person name="Goeker M."/>
        </authorList>
    </citation>
    <scope>NUCLEOTIDE SEQUENCE [LARGE SCALE GENOMIC DNA]</scope>
    <source>
        <strain evidence="2 3">DSM 25687</strain>
    </source>
</reference>
<evidence type="ECO:0000256" key="1">
    <source>
        <dbReference type="SAM" id="Phobius"/>
    </source>
</evidence>
<keyword evidence="1" id="KW-0472">Membrane</keyword>
<comment type="caution">
    <text evidence="2">The sequence shown here is derived from an EMBL/GenBank/DDBJ whole genome shotgun (WGS) entry which is preliminary data.</text>
</comment>
<evidence type="ECO:0000313" key="3">
    <source>
        <dbReference type="Proteomes" id="UP000295260"/>
    </source>
</evidence>
<dbReference type="Proteomes" id="UP000295260">
    <property type="component" value="Unassembled WGS sequence"/>
</dbReference>
<feature type="transmembrane region" description="Helical" evidence="1">
    <location>
        <begin position="65"/>
        <end position="89"/>
    </location>
</feature>
<feature type="transmembrane region" description="Helical" evidence="1">
    <location>
        <begin position="101"/>
        <end position="122"/>
    </location>
</feature>
<protein>
    <submittedName>
        <fullName evidence="2">Uncharacterized protein</fullName>
    </submittedName>
</protein>
<keyword evidence="3" id="KW-1185">Reference proteome</keyword>
<dbReference type="AlphaFoldDB" id="A0A4R6QAR5"/>
<keyword evidence="1" id="KW-0812">Transmembrane</keyword>
<keyword evidence="1" id="KW-1133">Transmembrane helix</keyword>
<organism evidence="2 3">
    <name type="scientific">Flavobacterium dankookense</name>
    <dbReference type="NCBI Taxonomy" id="706186"/>
    <lineage>
        <taxon>Bacteria</taxon>
        <taxon>Pseudomonadati</taxon>
        <taxon>Bacteroidota</taxon>
        <taxon>Flavobacteriia</taxon>
        <taxon>Flavobacteriales</taxon>
        <taxon>Flavobacteriaceae</taxon>
        <taxon>Flavobacterium</taxon>
    </lineage>
</organism>
<gene>
    <name evidence="2" type="ORF">BC748_1703</name>
</gene>
<dbReference type="RefSeq" id="WP_133532981.1">
    <property type="nucleotide sequence ID" value="NZ_SNXR01000013.1"/>
</dbReference>
<sequence>MNVKNFLVAGIVGGIVDFLLGWVFYGMLFKDIYPETPDMKLEFIFLGCLTFGLLMSYIFTKWAGITNAMTGLTAGVVIGILYGLSTNFFMYSNRPINVQNFMIDLVISIIIGGAVGAVVALVNGKMK</sequence>
<evidence type="ECO:0000313" key="2">
    <source>
        <dbReference type="EMBL" id="TDP59451.1"/>
    </source>
</evidence>
<name>A0A4R6QAR5_9FLAO</name>